<dbReference type="InterPro" id="IPR036249">
    <property type="entry name" value="Thioredoxin-like_sf"/>
</dbReference>
<evidence type="ECO:0000313" key="3">
    <source>
        <dbReference type="Proteomes" id="UP000233553"/>
    </source>
</evidence>
<dbReference type="PANTHER" id="PTHR13887:SF41">
    <property type="entry name" value="THIOREDOXIN SUPERFAMILY PROTEIN"/>
    <property type="match status" value="1"/>
</dbReference>
<dbReference type="SUPFAM" id="SSF52833">
    <property type="entry name" value="Thioredoxin-like"/>
    <property type="match status" value="1"/>
</dbReference>
<dbReference type="RefSeq" id="WP_101235991.1">
    <property type="nucleotide sequence ID" value="NZ_PISJ01000010.1"/>
</dbReference>
<protein>
    <submittedName>
        <fullName evidence="2">Disulfide bond formation protein DsbA</fullName>
    </submittedName>
</protein>
<dbReference type="Pfam" id="PF01323">
    <property type="entry name" value="DSBA"/>
    <property type="match status" value="1"/>
</dbReference>
<dbReference type="InterPro" id="IPR001853">
    <property type="entry name" value="DSBA-like_thioredoxin_dom"/>
</dbReference>
<dbReference type="Proteomes" id="UP000233553">
    <property type="component" value="Unassembled WGS sequence"/>
</dbReference>
<dbReference type="EMBL" id="PISJ01000010">
    <property type="protein sequence ID" value="PKF34788.1"/>
    <property type="molecule type" value="Genomic_DNA"/>
</dbReference>
<proteinExistence type="predicted"/>
<dbReference type="AlphaFoldDB" id="A0A2N0WH79"/>
<accession>A0A2N0WH79</accession>
<dbReference type="CDD" id="cd03024">
    <property type="entry name" value="DsbA_FrnE"/>
    <property type="match status" value="1"/>
</dbReference>
<dbReference type="Gene3D" id="3.40.30.10">
    <property type="entry name" value="Glutaredoxin"/>
    <property type="match status" value="1"/>
</dbReference>
<gene>
    <name evidence="2" type="ORF">CW311_06375</name>
</gene>
<feature type="domain" description="DSBA-like thioredoxin" evidence="1">
    <location>
        <begin position="8"/>
        <end position="206"/>
    </location>
</feature>
<evidence type="ECO:0000313" key="2">
    <source>
        <dbReference type="EMBL" id="PKF34788.1"/>
    </source>
</evidence>
<evidence type="ECO:0000259" key="1">
    <source>
        <dbReference type="Pfam" id="PF01323"/>
    </source>
</evidence>
<name>A0A2N0WH79_9GAMM</name>
<sequence length="215" mass="24230">MMMRELNIDVFFDFICPWCLIGKRQLQAAIAQLQQSDPEIEVIVHWHGMQLLPEIPIAGVDFKQFYQKRLGSLEAVKERQTQVRQAAKTVGVELHFEKIKWMPNTAQAHHVFQSVVQLGTAQQAEHLLEQLFAAYFEAGENMGDSAVLKRILKQCGYSVNEQGHGWSEVNPSFQSTYTGANGVPYFIFDGYLTLAGAHSVDVLYQAMLEALVVQG</sequence>
<reference evidence="2 3" key="1">
    <citation type="submission" date="2017-12" db="EMBL/GenBank/DDBJ databases">
        <title>Draft Genome sequences of multiple microbial strains isolated from spacecraft associated surfaces.</title>
        <authorList>
            <person name="Seuylemezian A."/>
            <person name="Vaishampayan P."/>
            <person name="Venkateswaran K."/>
        </authorList>
    </citation>
    <scope>NUCLEOTIDE SEQUENCE [LARGE SCALE GENOMIC DNA]</scope>
    <source>
        <strain evidence="2 3">2P01AA</strain>
    </source>
</reference>
<dbReference type="GO" id="GO:0016491">
    <property type="term" value="F:oxidoreductase activity"/>
    <property type="evidence" value="ECO:0007669"/>
    <property type="project" value="InterPro"/>
</dbReference>
<comment type="caution">
    <text evidence="2">The sequence shown here is derived from an EMBL/GenBank/DDBJ whole genome shotgun (WGS) entry which is preliminary data.</text>
</comment>
<dbReference type="PANTHER" id="PTHR13887">
    <property type="entry name" value="GLUTATHIONE S-TRANSFERASE KAPPA"/>
    <property type="match status" value="1"/>
</dbReference>
<organism evidence="2 3">
    <name type="scientific">Acinetobacter proteolyticus</name>
    <dbReference type="NCBI Taxonomy" id="1776741"/>
    <lineage>
        <taxon>Bacteria</taxon>
        <taxon>Pseudomonadati</taxon>
        <taxon>Pseudomonadota</taxon>
        <taxon>Gammaproteobacteria</taxon>
        <taxon>Moraxellales</taxon>
        <taxon>Moraxellaceae</taxon>
        <taxon>Acinetobacter</taxon>
    </lineage>
</organism>